<dbReference type="InterPro" id="IPR007863">
    <property type="entry name" value="Peptidase_M16_C"/>
</dbReference>
<accession>A0ABQ8J498</accession>
<dbReference type="Gene3D" id="3.30.830.10">
    <property type="entry name" value="Metalloenzyme, LuxS/M16 peptidase-like"/>
    <property type="match status" value="4"/>
</dbReference>
<dbReference type="Proteomes" id="UP000887458">
    <property type="component" value="Unassembled WGS sequence"/>
</dbReference>
<dbReference type="PANTHER" id="PTHR43016">
    <property type="entry name" value="PRESEQUENCE PROTEASE"/>
    <property type="match status" value="1"/>
</dbReference>
<keyword evidence="2" id="KW-0645">Protease</keyword>
<reference evidence="2 3" key="1">
    <citation type="journal article" date="2018" name="J. Allergy Clin. Immunol.">
        <title>High-quality assembly of Dermatophagoides pteronyssinus genome and transcriptome reveals a wide range of novel allergens.</title>
        <authorList>
            <person name="Liu X.Y."/>
            <person name="Yang K.Y."/>
            <person name="Wang M.Q."/>
            <person name="Kwok J.S."/>
            <person name="Zeng X."/>
            <person name="Yang Z."/>
            <person name="Xiao X.J."/>
            <person name="Lau C.P."/>
            <person name="Li Y."/>
            <person name="Huang Z.M."/>
            <person name="Ba J.G."/>
            <person name="Yim A.K."/>
            <person name="Ouyang C.Y."/>
            <person name="Ngai S.M."/>
            <person name="Chan T.F."/>
            <person name="Leung E.L."/>
            <person name="Liu L."/>
            <person name="Liu Z.G."/>
            <person name="Tsui S.K."/>
        </authorList>
    </citation>
    <scope>NUCLEOTIDE SEQUENCE [LARGE SCALE GENOMIC DNA]</scope>
    <source>
        <strain evidence="2">Derp</strain>
    </source>
</reference>
<dbReference type="InterPro" id="IPR013578">
    <property type="entry name" value="Peptidase_M16C_assoc"/>
</dbReference>
<dbReference type="SMART" id="SM01264">
    <property type="entry name" value="M16C_associated"/>
    <property type="match status" value="1"/>
</dbReference>
<proteinExistence type="predicted"/>
<feature type="domain" description="Peptidase M16C associated" evidence="1">
    <location>
        <begin position="547"/>
        <end position="797"/>
    </location>
</feature>
<dbReference type="GO" id="GO:0008233">
    <property type="term" value="F:peptidase activity"/>
    <property type="evidence" value="ECO:0007669"/>
    <property type="project" value="UniProtKB-KW"/>
</dbReference>
<dbReference type="Pfam" id="PF05193">
    <property type="entry name" value="Peptidase_M16_C"/>
    <property type="match status" value="1"/>
</dbReference>
<evidence type="ECO:0000313" key="2">
    <source>
        <dbReference type="EMBL" id="KAH9417412.1"/>
    </source>
</evidence>
<dbReference type="InterPro" id="IPR011249">
    <property type="entry name" value="Metalloenz_LuxS/M16"/>
</dbReference>
<keyword evidence="2" id="KW-0378">Hydrolase</keyword>
<organism evidence="2 3">
    <name type="scientific">Dermatophagoides pteronyssinus</name>
    <name type="common">European house dust mite</name>
    <dbReference type="NCBI Taxonomy" id="6956"/>
    <lineage>
        <taxon>Eukaryota</taxon>
        <taxon>Metazoa</taxon>
        <taxon>Ecdysozoa</taxon>
        <taxon>Arthropoda</taxon>
        <taxon>Chelicerata</taxon>
        <taxon>Arachnida</taxon>
        <taxon>Acari</taxon>
        <taxon>Acariformes</taxon>
        <taxon>Sarcoptiformes</taxon>
        <taxon>Astigmata</taxon>
        <taxon>Psoroptidia</taxon>
        <taxon>Analgoidea</taxon>
        <taxon>Pyroglyphidae</taxon>
        <taxon>Dermatophagoidinae</taxon>
        <taxon>Dermatophagoides</taxon>
    </lineage>
</organism>
<dbReference type="Pfam" id="PF22516">
    <property type="entry name" value="PreP_C"/>
    <property type="match status" value="1"/>
</dbReference>
<gene>
    <name evidence="2" type="primary">PITRM1</name>
    <name evidence="2" type="ORF">DERP_007410</name>
</gene>
<dbReference type="GO" id="GO:0006508">
    <property type="term" value="P:proteolysis"/>
    <property type="evidence" value="ECO:0007669"/>
    <property type="project" value="UniProtKB-KW"/>
</dbReference>
<dbReference type="EMBL" id="NJHN03000077">
    <property type="protein sequence ID" value="KAH9417412.1"/>
    <property type="molecule type" value="Genomic_DNA"/>
</dbReference>
<evidence type="ECO:0000313" key="3">
    <source>
        <dbReference type="Proteomes" id="UP000887458"/>
    </source>
</evidence>
<dbReference type="Pfam" id="PF08367">
    <property type="entry name" value="M16C_assoc"/>
    <property type="match status" value="1"/>
</dbReference>
<name>A0ABQ8J498_DERPT</name>
<sequence length="1076" mass="124047">MYRIRNLSKSFSLSRFNNNQKYQFHYKKLSALQSTNRQTIFSFLPIRNIQSSSIPANLLIQNVSSSCSAGNITDQQQQQKFQIGQRLHGYRVESIRSVPELCLTAYRLIYEKNGAEHLHIERDDSNNVFGVTFRTTPDDSTGVAHILEHLALCGSKRYPVRDPFMKMLQRSLSTFMNAFTGCDYTMYPFSTQNQKDFYNLMSIYLDAVFYPRLRYLDFLQEGWRLEYSNVNDDKSSLIFKGVVFNEMKGVFSSPSSIYTRQMINKLFPDNTYRNESGGDPLSIPDLTYEQLKQFHSRHYHPSNARFFTYGNFPLEKHLQAIGKVIEQFDSNESLKEQSRIPEQNSWLQYQRVKLRCQNDPLAPFPDRQTTASVAWMLKSLQDIQENFTLSILCTLLMDGPNSPFYQALIDSGLGSDYSPFSGYHNFTKQSLFSIGLQGISEDQCNSVMKAIDMALMDAYTDGFPQERIDAILHRIELSTKHQGSNFGLGLLMYINSSWIHDVDPIECLNINKQVEQFKENLQSDSKYLQKKIKQYFLDNKHRLLIEMSPDPDYENQLQNHEQSILNMKISQLSNKDHEEILKNSQELLKLQNQQEDVSILPTLTIQDINRTILETNLENIRIGTIPIQYSTQPTNGIVYFNTVIQLKPEIFPKKLVPYLPLFAQVLCKLGAGRLDRKQLDQKIQMHTGGLTSLVHIADNPKTFDQFETGIYLGSYCLERNLEQMFELWSEIFNNVRFNDDPDHLMQLIRICSAELAQGVPHQGHQYAMRRASSFFGGAYKFRELTNGISSLAYFRLMAASQDKVREIIKHLEQISRICFQSDSIRCAINAEAVTMRTSLQILEKFINSFEHSSTANKSSSTTTMNNDEPKAIDFVMPTIQSNSMNEHFIFPFSTNYLGRSLYCIPYTHNDHAKLRIASSLVSMKFLHKEIREKGGAYGGGSRLDNGGMFQFYSYRDPHINETINAFEQTGEWLIRTKNFDDNEIDEAKLQIFQSIDQPIPPGEQGIEQFLTGITDQLRQEYRYRLLDVTRQDIQEVAEKYLIGKNLSDSKVVVLGPKSNETSSNDKQWKIRIASGE</sequence>
<protein>
    <submittedName>
        <fullName evidence="2">Presequence protease, mitochondrial</fullName>
    </submittedName>
</protein>
<comment type="caution">
    <text evidence="2">The sequence shown here is derived from an EMBL/GenBank/DDBJ whole genome shotgun (WGS) entry which is preliminary data.</text>
</comment>
<reference evidence="2 3" key="2">
    <citation type="journal article" date="2022" name="Mol. Biol. Evol.">
        <title>Comparative Genomics Reveals Insights into the Divergent Evolution of Astigmatic Mites and Household Pest Adaptations.</title>
        <authorList>
            <person name="Xiong Q."/>
            <person name="Wan A.T."/>
            <person name="Liu X."/>
            <person name="Fung C.S."/>
            <person name="Xiao X."/>
            <person name="Malainual N."/>
            <person name="Hou J."/>
            <person name="Wang L."/>
            <person name="Wang M."/>
            <person name="Yang K.Y."/>
            <person name="Cui Y."/>
            <person name="Leung E.L."/>
            <person name="Nong W."/>
            <person name="Shin S.K."/>
            <person name="Au S.W."/>
            <person name="Jeong K.Y."/>
            <person name="Chew F.T."/>
            <person name="Hui J.H."/>
            <person name="Leung T.F."/>
            <person name="Tungtrongchitr A."/>
            <person name="Zhong N."/>
            <person name="Liu Z."/>
            <person name="Tsui S.K."/>
        </authorList>
    </citation>
    <scope>NUCLEOTIDE SEQUENCE [LARGE SCALE GENOMIC DNA]</scope>
    <source>
        <strain evidence="2">Derp</strain>
    </source>
</reference>
<keyword evidence="3" id="KW-1185">Reference proteome</keyword>
<evidence type="ECO:0000259" key="1">
    <source>
        <dbReference type="SMART" id="SM01264"/>
    </source>
</evidence>
<dbReference type="Pfam" id="PF00675">
    <property type="entry name" value="Peptidase_M16"/>
    <property type="match status" value="1"/>
</dbReference>
<dbReference type="InterPro" id="IPR011765">
    <property type="entry name" value="Pept_M16_N"/>
</dbReference>
<dbReference type="InterPro" id="IPR055130">
    <property type="entry name" value="PreP_C"/>
</dbReference>
<dbReference type="PANTHER" id="PTHR43016:SF13">
    <property type="entry name" value="PRESEQUENCE PROTEASE, MITOCHONDRIAL"/>
    <property type="match status" value="1"/>
</dbReference>
<dbReference type="SUPFAM" id="SSF63411">
    <property type="entry name" value="LuxS/MPP-like metallohydrolase"/>
    <property type="match status" value="4"/>
</dbReference>